<dbReference type="EC" id="1.5.1.3" evidence="2"/>
<dbReference type="CDD" id="cd00209">
    <property type="entry name" value="DHFR"/>
    <property type="match status" value="1"/>
</dbReference>
<dbReference type="PIRSF" id="PIRSF000194">
    <property type="entry name" value="DHFR"/>
    <property type="match status" value="1"/>
</dbReference>
<evidence type="ECO:0000313" key="9">
    <source>
        <dbReference type="Proteomes" id="UP000198888"/>
    </source>
</evidence>
<dbReference type="GO" id="GO:0005829">
    <property type="term" value="C:cytosol"/>
    <property type="evidence" value="ECO:0007669"/>
    <property type="project" value="TreeGrafter"/>
</dbReference>
<dbReference type="PRINTS" id="PR00070">
    <property type="entry name" value="DHFR"/>
</dbReference>
<evidence type="ECO:0000256" key="6">
    <source>
        <dbReference type="RuleBase" id="RU004474"/>
    </source>
</evidence>
<dbReference type="InterPro" id="IPR024072">
    <property type="entry name" value="DHFR-like_dom_sf"/>
</dbReference>
<dbReference type="Proteomes" id="UP000198888">
    <property type="component" value="Unassembled WGS sequence"/>
</dbReference>
<evidence type="ECO:0000256" key="1">
    <source>
        <dbReference type="ARBA" id="ARBA00004903"/>
    </source>
</evidence>
<dbReference type="InterPro" id="IPR012259">
    <property type="entry name" value="DHFR"/>
</dbReference>
<keyword evidence="5" id="KW-0560">Oxidoreductase</keyword>
<reference evidence="8 9" key="1">
    <citation type="submission" date="2016-10" db="EMBL/GenBank/DDBJ databases">
        <authorList>
            <person name="de Groot N.N."/>
        </authorList>
    </citation>
    <scope>NUCLEOTIDE SEQUENCE [LARGE SCALE GENOMIC DNA]</scope>
    <source>
        <strain evidence="8 9">DSM 22187</strain>
    </source>
</reference>
<keyword evidence="3" id="KW-0554">One-carbon metabolism</keyword>
<dbReference type="Pfam" id="PF00186">
    <property type="entry name" value="DHFR_1"/>
    <property type="match status" value="1"/>
</dbReference>
<dbReference type="STRING" id="1073996.SAMN05444271_11822"/>
<dbReference type="GeneID" id="35003456"/>
<dbReference type="FunFam" id="3.40.430.10:FF:000001">
    <property type="entry name" value="Dihydrofolate reductase"/>
    <property type="match status" value="1"/>
</dbReference>
<dbReference type="PANTHER" id="PTHR48069:SF3">
    <property type="entry name" value="DIHYDROFOLATE REDUCTASE"/>
    <property type="match status" value="1"/>
</dbReference>
<protein>
    <recommendedName>
        <fullName evidence="2">dihydrofolate reductase</fullName>
        <ecNumber evidence="2">1.5.1.3</ecNumber>
    </recommendedName>
</protein>
<accession>A0A1H6VKW9</accession>
<dbReference type="Gene3D" id="3.40.430.10">
    <property type="entry name" value="Dihydrofolate Reductase, subunit A"/>
    <property type="match status" value="1"/>
</dbReference>
<dbReference type="KEGG" id="hae:halTADL_2683"/>
<dbReference type="InterPro" id="IPR017925">
    <property type="entry name" value="DHFR_CS"/>
</dbReference>
<dbReference type="RefSeq" id="WP_089673007.1">
    <property type="nucleotide sequence ID" value="NZ_CP024845.1"/>
</dbReference>
<dbReference type="GO" id="GO:0043168">
    <property type="term" value="F:anion binding"/>
    <property type="evidence" value="ECO:0007669"/>
    <property type="project" value="UniProtKB-ARBA"/>
</dbReference>
<dbReference type="GO" id="GO:0046655">
    <property type="term" value="P:folic acid metabolic process"/>
    <property type="evidence" value="ECO:0007669"/>
    <property type="project" value="TreeGrafter"/>
</dbReference>
<dbReference type="PANTHER" id="PTHR48069">
    <property type="entry name" value="DIHYDROFOLATE REDUCTASE"/>
    <property type="match status" value="1"/>
</dbReference>
<evidence type="ECO:0000256" key="3">
    <source>
        <dbReference type="ARBA" id="ARBA00022563"/>
    </source>
</evidence>
<dbReference type="GO" id="GO:0046452">
    <property type="term" value="P:dihydrofolate metabolic process"/>
    <property type="evidence" value="ECO:0007669"/>
    <property type="project" value="TreeGrafter"/>
</dbReference>
<accession>A0A2H4Q4X6</accession>
<comment type="pathway">
    <text evidence="1">Cofactor biosynthesis; tetrahydrofolate biosynthesis; 5,6,7,8-tetrahydrofolate from 7,8-dihydrofolate: step 1/1.</text>
</comment>
<dbReference type="InterPro" id="IPR001796">
    <property type="entry name" value="DHFR_dom"/>
</dbReference>
<dbReference type="GO" id="GO:0050661">
    <property type="term" value="F:NADP binding"/>
    <property type="evidence" value="ECO:0007669"/>
    <property type="project" value="InterPro"/>
</dbReference>
<gene>
    <name evidence="8" type="ORF">SAMN05444271_11822</name>
</gene>
<evidence type="ECO:0000256" key="4">
    <source>
        <dbReference type="ARBA" id="ARBA00022857"/>
    </source>
</evidence>
<name>A0A1H6VKW9_9EURY</name>
<dbReference type="GO" id="GO:0004146">
    <property type="term" value="F:dihydrofolate reductase activity"/>
    <property type="evidence" value="ECO:0007669"/>
    <property type="project" value="UniProtKB-EC"/>
</dbReference>
<evidence type="ECO:0000256" key="5">
    <source>
        <dbReference type="ARBA" id="ARBA00023002"/>
    </source>
</evidence>
<comment type="similarity">
    <text evidence="6">Belongs to the dihydrofolate reductase family.</text>
</comment>
<dbReference type="PROSITE" id="PS00075">
    <property type="entry name" value="DHFR_1"/>
    <property type="match status" value="1"/>
</dbReference>
<dbReference type="OrthoDB" id="198183at2157"/>
<evidence type="ECO:0000256" key="2">
    <source>
        <dbReference type="ARBA" id="ARBA00012856"/>
    </source>
</evidence>
<dbReference type="GO" id="GO:0046654">
    <property type="term" value="P:tetrahydrofolate biosynthetic process"/>
    <property type="evidence" value="ECO:0007669"/>
    <property type="project" value="InterPro"/>
</dbReference>
<dbReference type="AlphaFoldDB" id="A0A1H6VKW9"/>
<dbReference type="EMBL" id="FNYR01000018">
    <property type="protein sequence ID" value="SEJ05253.1"/>
    <property type="molecule type" value="Genomic_DNA"/>
</dbReference>
<dbReference type="GO" id="GO:0006730">
    <property type="term" value="P:one-carbon metabolic process"/>
    <property type="evidence" value="ECO:0007669"/>
    <property type="project" value="UniProtKB-KW"/>
</dbReference>
<sequence>MSTDDHHPTIALIAAVAENGVIGVDGEMPWHLPADLKHFKETTMGHPVIMGRRTYESIAADIDGPLPSRTNIVLSRGSPEVPDSVVVADSVDAAVEAARQAAGDTETVYVIGGATVYKQFLPQADRLVLTEIESTYAGDTSFPDWERNDWQEVSRDERDGFAFVKYRR</sequence>
<feature type="domain" description="DHFR" evidence="7">
    <location>
        <begin position="9"/>
        <end position="168"/>
    </location>
</feature>
<keyword evidence="4" id="KW-0521">NADP</keyword>
<evidence type="ECO:0000259" key="7">
    <source>
        <dbReference type="PROSITE" id="PS51330"/>
    </source>
</evidence>
<dbReference type="PROSITE" id="PS51330">
    <property type="entry name" value="DHFR_2"/>
    <property type="match status" value="1"/>
</dbReference>
<organism evidence="8 9">
    <name type="scientific">Halohasta litchfieldiae</name>
    <dbReference type="NCBI Taxonomy" id="1073996"/>
    <lineage>
        <taxon>Archaea</taxon>
        <taxon>Methanobacteriati</taxon>
        <taxon>Methanobacteriota</taxon>
        <taxon>Stenosarchaea group</taxon>
        <taxon>Halobacteria</taxon>
        <taxon>Halobacteriales</taxon>
        <taxon>Haloferacaceae</taxon>
        <taxon>Halohasta</taxon>
    </lineage>
</organism>
<proteinExistence type="inferred from homology"/>
<dbReference type="SUPFAM" id="SSF53597">
    <property type="entry name" value="Dihydrofolate reductase-like"/>
    <property type="match status" value="1"/>
</dbReference>
<keyword evidence="9" id="KW-1185">Reference proteome</keyword>
<evidence type="ECO:0000313" key="8">
    <source>
        <dbReference type="EMBL" id="SEJ05253.1"/>
    </source>
</evidence>